<evidence type="ECO:0000313" key="3">
    <source>
        <dbReference type="Proteomes" id="UP001633002"/>
    </source>
</evidence>
<gene>
    <name evidence="2" type="ORF">R1sor_020779</name>
</gene>
<evidence type="ECO:0000313" key="2">
    <source>
        <dbReference type="EMBL" id="KAL3677823.1"/>
    </source>
</evidence>
<feature type="compositionally biased region" description="Polar residues" evidence="1">
    <location>
        <begin position="123"/>
        <end position="133"/>
    </location>
</feature>
<name>A0ABD3GF74_9MARC</name>
<evidence type="ECO:0000256" key="1">
    <source>
        <dbReference type="SAM" id="MobiDB-lite"/>
    </source>
</evidence>
<organism evidence="2 3">
    <name type="scientific">Riccia sorocarpa</name>
    <dbReference type="NCBI Taxonomy" id="122646"/>
    <lineage>
        <taxon>Eukaryota</taxon>
        <taxon>Viridiplantae</taxon>
        <taxon>Streptophyta</taxon>
        <taxon>Embryophyta</taxon>
        <taxon>Marchantiophyta</taxon>
        <taxon>Marchantiopsida</taxon>
        <taxon>Marchantiidae</taxon>
        <taxon>Marchantiales</taxon>
        <taxon>Ricciaceae</taxon>
        <taxon>Riccia</taxon>
    </lineage>
</organism>
<dbReference type="EMBL" id="JBJQOH010000007">
    <property type="protein sequence ID" value="KAL3677823.1"/>
    <property type="molecule type" value="Genomic_DNA"/>
</dbReference>
<reference evidence="2 3" key="1">
    <citation type="submission" date="2024-09" db="EMBL/GenBank/DDBJ databases">
        <title>Chromosome-scale assembly of Riccia sorocarpa.</title>
        <authorList>
            <person name="Paukszto L."/>
        </authorList>
    </citation>
    <scope>NUCLEOTIDE SEQUENCE [LARGE SCALE GENOMIC DNA]</scope>
    <source>
        <strain evidence="2">LP-2024</strain>
        <tissue evidence="2">Aerial parts of the thallus</tissue>
    </source>
</reference>
<accession>A0ABD3GF74</accession>
<dbReference type="AlphaFoldDB" id="A0ABD3GF74"/>
<feature type="region of interest" description="Disordered" evidence="1">
    <location>
        <begin position="90"/>
        <end position="140"/>
    </location>
</feature>
<proteinExistence type="predicted"/>
<keyword evidence="3" id="KW-1185">Reference proteome</keyword>
<sequence length="197" mass="20485">MDVSGVACSSSVRCVTPFASSLSSCCAFRSSSVQLAQLQRVASSVNKPVSVTASLSEEQSITRRDALLSVLGVGTSLTFSGQAIAANPGSLARQRKVEKPRPERKKKPEEAKEKTVEVKNDSEIASLTSSPSPLESGLPKVSAIPESVDIPASSTVSAVPSVQEVPTPPAAAEAPAPKVGTPNSDDLNIGDYFKDLF</sequence>
<protein>
    <submittedName>
        <fullName evidence="2">Uncharacterized protein</fullName>
    </submittedName>
</protein>
<feature type="compositionally biased region" description="Basic and acidic residues" evidence="1">
    <location>
        <begin position="95"/>
        <end position="122"/>
    </location>
</feature>
<dbReference type="Proteomes" id="UP001633002">
    <property type="component" value="Unassembled WGS sequence"/>
</dbReference>
<comment type="caution">
    <text evidence="2">The sequence shown here is derived from an EMBL/GenBank/DDBJ whole genome shotgun (WGS) entry which is preliminary data.</text>
</comment>
<feature type="region of interest" description="Disordered" evidence="1">
    <location>
        <begin position="159"/>
        <end position="187"/>
    </location>
</feature>